<organism evidence="4">
    <name type="scientific">freshwater metagenome</name>
    <dbReference type="NCBI Taxonomy" id="449393"/>
    <lineage>
        <taxon>unclassified sequences</taxon>
        <taxon>metagenomes</taxon>
        <taxon>ecological metagenomes</taxon>
    </lineage>
</organism>
<keyword evidence="2" id="KW-1133">Transmembrane helix</keyword>
<evidence type="ECO:0000259" key="3">
    <source>
        <dbReference type="Pfam" id="PF13399"/>
    </source>
</evidence>
<dbReference type="Gene3D" id="3.30.70.2390">
    <property type="match status" value="1"/>
</dbReference>
<protein>
    <submittedName>
        <fullName evidence="4">Unannotated protein</fullName>
    </submittedName>
</protein>
<dbReference type="InterPro" id="IPR027381">
    <property type="entry name" value="LytR/CpsA/Psr_C"/>
</dbReference>
<evidence type="ECO:0000256" key="2">
    <source>
        <dbReference type="SAM" id="Phobius"/>
    </source>
</evidence>
<keyword evidence="2" id="KW-0472">Membrane</keyword>
<feature type="region of interest" description="Disordered" evidence="1">
    <location>
        <begin position="46"/>
        <end position="73"/>
    </location>
</feature>
<evidence type="ECO:0000256" key="1">
    <source>
        <dbReference type="SAM" id="MobiDB-lite"/>
    </source>
</evidence>
<dbReference type="AlphaFoldDB" id="A0A6J6KY70"/>
<feature type="domain" description="LytR/CpsA/Psr regulator C-terminal" evidence="3">
    <location>
        <begin position="82"/>
        <end position="176"/>
    </location>
</feature>
<accession>A0A6J6KY70</accession>
<proteinExistence type="predicted"/>
<evidence type="ECO:0000313" key="4">
    <source>
        <dbReference type="EMBL" id="CAB4653818.1"/>
    </source>
</evidence>
<feature type="transmembrane region" description="Helical" evidence="2">
    <location>
        <begin position="20"/>
        <end position="37"/>
    </location>
</feature>
<gene>
    <name evidence="4" type="ORF">UFOPK2214_00779</name>
</gene>
<dbReference type="Pfam" id="PF13399">
    <property type="entry name" value="LytR_C"/>
    <property type="match status" value="1"/>
</dbReference>
<dbReference type="EMBL" id="CAEZWJ010000019">
    <property type="protein sequence ID" value="CAB4653818.1"/>
    <property type="molecule type" value="Genomic_DNA"/>
</dbReference>
<keyword evidence="2" id="KW-0812">Transmembrane</keyword>
<reference evidence="4" key="1">
    <citation type="submission" date="2020-05" db="EMBL/GenBank/DDBJ databases">
        <authorList>
            <person name="Chiriac C."/>
            <person name="Salcher M."/>
            <person name="Ghai R."/>
            <person name="Kavagutti S V."/>
        </authorList>
    </citation>
    <scope>NUCLEOTIDE SEQUENCE</scope>
</reference>
<sequence>MSQQRPRGSRPSLPSASNGSLGAAVAVVALLLGFLILRDVRADGGTSVTPATKAPEVTVPGGGTTDPNSSSSTAPFNIMGFKIQVANASGIAGSAGDMTGRLQARGYVVPEAKNVAPGTAKRLKTGVYYTVGCEANAQNVAAVLGGNVDLGPMPNPVPLEDGNIGEACVLILLGTDLSNKPLAGAEGGPNGIAATTTVPQ</sequence>
<name>A0A6J6KY70_9ZZZZ</name>